<dbReference type="EMBL" id="FNCY01000003">
    <property type="protein sequence ID" value="SDH03401.1"/>
    <property type="molecule type" value="Genomic_DNA"/>
</dbReference>
<reference evidence="6 7" key="1">
    <citation type="submission" date="2016-10" db="EMBL/GenBank/DDBJ databases">
        <authorList>
            <person name="de Groot N.N."/>
        </authorList>
    </citation>
    <scope>NUCLEOTIDE SEQUENCE [LARGE SCALE GENOMIC DNA]</scope>
    <source>
        <strain evidence="6 7">DSM 5885</strain>
    </source>
</reference>
<dbReference type="Gene3D" id="1.10.10.10">
    <property type="entry name" value="Winged helix-like DNA-binding domain superfamily/Winged helix DNA-binding domain"/>
    <property type="match status" value="1"/>
</dbReference>
<evidence type="ECO:0000313" key="7">
    <source>
        <dbReference type="Proteomes" id="UP000198607"/>
    </source>
</evidence>
<dbReference type="OrthoDB" id="9803735at2"/>
<organism evidence="6 7">
    <name type="scientific">Propionivibrio dicarboxylicus</name>
    <dbReference type="NCBI Taxonomy" id="83767"/>
    <lineage>
        <taxon>Bacteria</taxon>
        <taxon>Pseudomonadati</taxon>
        <taxon>Pseudomonadota</taxon>
        <taxon>Betaproteobacteria</taxon>
        <taxon>Rhodocyclales</taxon>
        <taxon>Rhodocyclaceae</taxon>
        <taxon>Propionivibrio</taxon>
    </lineage>
</organism>
<dbReference type="InterPro" id="IPR000847">
    <property type="entry name" value="LysR_HTH_N"/>
</dbReference>
<evidence type="ECO:0000259" key="5">
    <source>
        <dbReference type="PROSITE" id="PS50931"/>
    </source>
</evidence>
<proteinExistence type="inferred from homology"/>
<comment type="similarity">
    <text evidence="1">Belongs to the LysR transcriptional regulatory family.</text>
</comment>
<dbReference type="PROSITE" id="PS50931">
    <property type="entry name" value="HTH_LYSR"/>
    <property type="match status" value="1"/>
</dbReference>
<dbReference type="Proteomes" id="UP000198607">
    <property type="component" value="Unassembled WGS sequence"/>
</dbReference>
<dbReference type="InterPro" id="IPR005119">
    <property type="entry name" value="LysR_subst-bd"/>
</dbReference>
<dbReference type="InterPro" id="IPR036390">
    <property type="entry name" value="WH_DNA-bd_sf"/>
</dbReference>
<dbReference type="PANTHER" id="PTHR30346">
    <property type="entry name" value="TRANSCRIPTIONAL DUAL REGULATOR HCAR-RELATED"/>
    <property type="match status" value="1"/>
</dbReference>
<evidence type="ECO:0000256" key="1">
    <source>
        <dbReference type="ARBA" id="ARBA00009437"/>
    </source>
</evidence>
<feature type="domain" description="HTH lysR-type" evidence="5">
    <location>
        <begin position="1"/>
        <end position="58"/>
    </location>
</feature>
<keyword evidence="3 6" id="KW-0238">DNA-binding</keyword>
<dbReference type="CDD" id="cd08427">
    <property type="entry name" value="PBP2_LTTR_like_2"/>
    <property type="match status" value="1"/>
</dbReference>
<dbReference type="PANTHER" id="PTHR30346:SF28">
    <property type="entry name" value="HTH-TYPE TRANSCRIPTIONAL REGULATOR CYNR"/>
    <property type="match status" value="1"/>
</dbReference>
<dbReference type="Pfam" id="PF03466">
    <property type="entry name" value="LysR_substrate"/>
    <property type="match status" value="1"/>
</dbReference>
<keyword evidence="4" id="KW-0804">Transcription</keyword>
<dbReference type="InterPro" id="IPR036388">
    <property type="entry name" value="WH-like_DNA-bd_sf"/>
</dbReference>
<dbReference type="GO" id="GO:0032993">
    <property type="term" value="C:protein-DNA complex"/>
    <property type="evidence" value="ECO:0007669"/>
    <property type="project" value="TreeGrafter"/>
</dbReference>
<dbReference type="SUPFAM" id="SSF46785">
    <property type="entry name" value="Winged helix' DNA-binding domain"/>
    <property type="match status" value="1"/>
</dbReference>
<dbReference type="Pfam" id="PF00126">
    <property type="entry name" value="HTH_1"/>
    <property type="match status" value="1"/>
</dbReference>
<gene>
    <name evidence="6" type="ORF">SAMN05660652_01067</name>
</gene>
<evidence type="ECO:0000256" key="3">
    <source>
        <dbReference type="ARBA" id="ARBA00023125"/>
    </source>
</evidence>
<accession>A0A1G7Z3R9</accession>
<evidence type="ECO:0000256" key="4">
    <source>
        <dbReference type="ARBA" id="ARBA00023163"/>
    </source>
</evidence>
<dbReference type="STRING" id="83767.SAMN05660652_01067"/>
<dbReference type="AlphaFoldDB" id="A0A1G7Z3R9"/>
<dbReference type="GO" id="GO:0003677">
    <property type="term" value="F:DNA binding"/>
    <property type="evidence" value="ECO:0007669"/>
    <property type="project" value="UniProtKB-KW"/>
</dbReference>
<name>A0A1G7Z3R9_9RHOO</name>
<evidence type="ECO:0000313" key="6">
    <source>
        <dbReference type="EMBL" id="SDH03401.1"/>
    </source>
</evidence>
<protein>
    <submittedName>
        <fullName evidence="6">DNA-binding transcriptional regulator, LysR family</fullName>
    </submittedName>
</protein>
<dbReference type="FunFam" id="1.10.10.10:FF:000001">
    <property type="entry name" value="LysR family transcriptional regulator"/>
    <property type="match status" value="1"/>
</dbReference>
<evidence type="ECO:0000256" key="2">
    <source>
        <dbReference type="ARBA" id="ARBA00023015"/>
    </source>
</evidence>
<keyword evidence="7" id="KW-1185">Reference proteome</keyword>
<sequence length="290" mass="32261">MDIRYIQSFVSVVEFGSMAEAARHLDLTPAAVAARVHALEEEIGTKLITRVGRVVRPTETGILFLDRARTILREIRELKSLIGTGASVGEMRIGVFVSAMVSVLPPVLRRFYARHPELKVFVKVGSSIDLCNQVGNNDLDAAIIVEPQFAIGKGCEWKSITEEELIVVAPAEFSNREAHDLLQNEPFIRYDRSVLGGQLADRYLRDHDLRPHQRLEIDGLLAIAALVNQRLGVGLIPDWSPLWSSGMDIVRIPLPDRPPVRRVGIVWSKQGARATLSRQFVEDAEVVFAS</sequence>
<keyword evidence="2" id="KW-0805">Transcription regulation</keyword>
<dbReference type="Gene3D" id="3.40.190.10">
    <property type="entry name" value="Periplasmic binding protein-like II"/>
    <property type="match status" value="2"/>
</dbReference>
<dbReference type="GO" id="GO:0003700">
    <property type="term" value="F:DNA-binding transcription factor activity"/>
    <property type="evidence" value="ECO:0007669"/>
    <property type="project" value="InterPro"/>
</dbReference>
<dbReference type="RefSeq" id="WP_091934866.1">
    <property type="nucleotide sequence ID" value="NZ_FNCY01000003.1"/>
</dbReference>
<dbReference type="SUPFAM" id="SSF53850">
    <property type="entry name" value="Periplasmic binding protein-like II"/>
    <property type="match status" value="1"/>
</dbReference>